<dbReference type="AlphaFoldDB" id="A0A1V8RQG8"/>
<dbReference type="InterPro" id="IPR006059">
    <property type="entry name" value="SBP"/>
</dbReference>
<evidence type="ECO:0000256" key="4">
    <source>
        <dbReference type="ARBA" id="ARBA00022729"/>
    </source>
</evidence>
<name>A0A1V8RQG8_9HYPH</name>
<evidence type="ECO:0000256" key="2">
    <source>
        <dbReference type="ARBA" id="ARBA00008520"/>
    </source>
</evidence>
<dbReference type="InterPro" id="IPR050490">
    <property type="entry name" value="Bact_solute-bd_prot1"/>
</dbReference>
<keyword evidence="3" id="KW-0813">Transport</keyword>
<evidence type="ECO:0000256" key="1">
    <source>
        <dbReference type="ARBA" id="ARBA00004418"/>
    </source>
</evidence>
<proteinExistence type="inferred from homology"/>
<evidence type="ECO:0000256" key="3">
    <source>
        <dbReference type="ARBA" id="ARBA00022448"/>
    </source>
</evidence>
<dbReference type="PANTHER" id="PTHR43649:SF34">
    <property type="entry name" value="ABC TRANSPORTER PERIPLASMIC-BINDING PROTEIN YCJN-RELATED"/>
    <property type="match status" value="1"/>
</dbReference>
<keyword evidence="4 6" id="KW-0732">Signal</keyword>
<organism evidence="7 8">
    <name type="scientific">Manganibacter manganicus</name>
    <dbReference type="NCBI Taxonomy" id="1873176"/>
    <lineage>
        <taxon>Bacteria</taxon>
        <taxon>Pseudomonadati</taxon>
        <taxon>Pseudomonadota</taxon>
        <taxon>Alphaproteobacteria</taxon>
        <taxon>Hyphomicrobiales</taxon>
        <taxon>Phyllobacteriaceae</taxon>
        <taxon>Manganibacter</taxon>
    </lineage>
</organism>
<keyword evidence="5" id="KW-0574">Periplasm</keyword>
<dbReference type="PROSITE" id="PS51257">
    <property type="entry name" value="PROKAR_LIPOPROTEIN"/>
    <property type="match status" value="1"/>
</dbReference>
<feature type="chain" id="PRO_5013320202" evidence="6">
    <location>
        <begin position="27"/>
        <end position="451"/>
    </location>
</feature>
<keyword evidence="8" id="KW-1185">Reference proteome</keyword>
<dbReference type="RefSeq" id="WP_080919816.1">
    <property type="nucleotide sequence ID" value="NZ_MDET01000016.1"/>
</dbReference>
<evidence type="ECO:0000313" key="8">
    <source>
        <dbReference type="Proteomes" id="UP000191905"/>
    </source>
</evidence>
<dbReference type="Proteomes" id="UP000191905">
    <property type="component" value="Unassembled WGS sequence"/>
</dbReference>
<comment type="caution">
    <text evidence="7">The sequence shown here is derived from an EMBL/GenBank/DDBJ whole genome shotgun (WGS) entry which is preliminary data.</text>
</comment>
<evidence type="ECO:0000313" key="7">
    <source>
        <dbReference type="EMBL" id="OQM75408.1"/>
    </source>
</evidence>
<evidence type="ECO:0000256" key="6">
    <source>
        <dbReference type="SAM" id="SignalP"/>
    </source>
</evidence>
<dbReference type="STRING" id="1873176.BFN67_18395"/>
<protein>
    <submittedName>
        <fullName evidence="7">ABC transporter substrate-binding protein</fullName>
    </submittedName>
</protein>
<dbReference type="OrthoDB" id="9812682at2"/>
<dbReference type="SUPFAM" id="SSF53850">
    <property type="entry name" value="Periplasmic binding protein-like II"/>
    <property type="match status" value="1"/>
</dbReference>
<reference evidence="7 8" key="1">
    <citation type="journal article" date="2016" name="Int. J. Syst. Evol. Microbiol.">
        <title>Pseudaminobacter manganicus sp. nov., isolated from sludge of a manganese mine.</title>
        <authorList>
            <person name="Li J."/>
            <person name="Huang J."/>
            <person name="Liao S."/>
            <person name="Wang G."/>
        </authorList>
    </citation>
    <scope>NUCLEOTIDE SEQUENCE [LARGE SCALE GENOMIC DNA]</scope>
    <source>
        <strain evidence="7 8">JH-7</strain>
    </source>
</reference>
<comment type="similarity">
    <text evidence="2">Belongs to the bacterial solute-binding protein 1 family.</text>
</comment>
<sequence>MKQILIAGAVASTALVATVGAASAQACNDADRVPITWSTIAGFYTDAMAKLVSGFEAKNCVKVNVVNIDNSQLYNKQVIEMVGQTGAYDVVTLETSEKAEFAENGFILPMTDYFADKKAQLDDVAPTLAALTTQYKGDVWGLPYYTYTAGYIYRADLFDDPTEQAAFKAKYGYDLAVPTTWAQHRDIAEFFTRKKGDKLKGEELTKDFYGVGLMAGPFPEIQDEMSGVLWSQGADWLTDDGKVPVDAVEKAMDDYLKLVKFAPPAALTVTYDGVMNQMKDGQIAQTYSFFLDQWPNAVTTEQSVPGARMGVAEAPEKKAYIGGFLLAVSASSTHPKEAMDFVAYIGGHDAQMEFAKAGGTSTLMSVLSDPQFATPESRAKTGHFATLLKIFDDMKGFRSNLFDTPFGAKIYNTMQIPLQAAAAGQITARQAAEQLASDVEKICGGPCPIGK</sequence>
<gene>
    <name evidence="7" type="ORF">BFN67_18395</name>
</gene>
<evidence type="ECO:0000256" key="5">
    <source>
        <dbReference type="ARBA" id="ARBA00022764"/>
    </source>
</evidence>
<feature type="signal peptide" evidence="6">
    <location>
        <begin position="1"/>
        <end position="26"/>
    </location>
</feature>
<dbReference type="GO" id="GO:0042597">
    <property type="term" value="C:periplasmic space"/>
    <property type="evidence" value="ECO:0007669"/>
    <property type="project" value="UniProtKB-SubCell"/>
</dbReference>
<dbReference type="PANTHER" id="PTHR43649">
    <property type="entry name" value="ARABINOSE-BINDING PROTEIN-RELATED"/>
    <property type="match status" value="1"/>
</dbReference>
<accession>A0A1V8RQG8</accession>
<dbReference type="Pfam" id="PF01547">
    <property type="entry name" value="SBP_bac_1"/>
    <property type="match status" value="1"/>
</dbReference>
<dbReference type="Gene3D" id="3.40.190.10">
    <property type="entry name" value="Periplasmic binding protein-like II"/>
    <property type="match status" value="2"/>
</dbReference>
<dbReference type="EMBL" id="MDET01000016">
    <property type="protein sequence ID" value="OQM75408.1"/>
    <property type="molecule type" value="Genomic_DNA"/>
</dbReference>
<comment type="subcellular location">
    <subcellularLocation>
        <location evidence="1">Periplasm</location>
    </subcellularLocation>
</comment>